<name>A0A858STH4_9RHOB</name>
<reference evidence="4 5" key="1">
    <citation type="submission" date="2020-02" db="EMBL/GenBank/DDBJ databases">
        <title>Genome sequence of Roseobacter ponti.</title>
        <authorList>
            <person name="Hollensteiner J."/>
            <person name="Schneider D."/>
            <person name="Poehlein A."/>
            <person name="Daniel R."/>
        </authorList>
    </citation>
    <scope>NUCLEOTIDE SEQUENCE [LARGE SCALE GENOMIC DNA]</scope>
    <source>
        <strain evidence="4 5">DSM 106830</strain>
    </source>
</reference>
<keyword evidence="2" id="KW-0413">Isomerase</keyword>
<dbReference type="GO" id="GO:0004034">
    <property type="term" value="F:aldose 1-epimerase activity"/>
    <property type="evidence" value="ECO:0007669"/>
    <property type="project" value="TreeGrafter"/>
</dbReference>
<dbReference type="Pfam" id="PF01263">
    <property type="entry name" value="Aldose_epim"/>
    <property type="match status" value="1"/>
</dbReference>
<protein>
    <submittedName>
        <fullName evidence="4">Galactose mutarotase</fullName>
    </submittedName>
</protein>
<dbReference type="GO" id="GO:0030246">
    <property type="term" value="F:carbohydrate binding"/>
    <property type="evidence" value="ECO:0007669"/>
    <property type="project" value="InterPro"/>
</dbReference>
<dbReference type="AlphaFoldDB" id="A0A858STH4"/>
<dbReference type="KEGG" id="rpon:G3256_07505"/>
<dbReference type="InterPro" id="IPR014718">
    <property type="entry name" value="GH-type_carb-bd"/>
</dbReference>
<evidence type="ECO:0000256" key="3">
    <source>
        <dbReference type="ARBA" id="ARBA00023277"/>
    </source>
</evidence>
<dbReference type="PANTHER" id="PTHR10091:SF0">
    <property type="entry name" value="GALACTOSE MUTAROTASE"/>
    <property type="match status" value="1"/>
</dbReference>
<evidence type="ECO:0000313" key="5">
    <source>
        <dbReference type="Proteomes" id="UP000503308"/>
    </source>
</evidence>
<dbReference type="Gene3D" id="2.70.98.10">
    <property type="match status" value="1"/>
</dbReference>
<keyword evidence="5" id="KW-1185">Reference proteome</keyword>
<dbReference type="InterPro" id="IPR008183">
    <property type="entry name" value="Aldose_1/G6P_1-epimerase"/>
</dbReference>
<dbReference type="InterPro" id="IPR011013">
    <property type="entry name" value="Gal_mutarotase_sf_dom"/>
</dbReference>
<dbReference type="EMBL" id="CP048788">
    <property type="protein sequence ID" value="QJF51013.1"/>
    <property type="molecule type" value="Genomic_DNA"/>
</dbReference>
<dbReference type="InterPro" id="IPR047215">
    <property type="entry name" value="Galactose_mutarotase-like"/>
</dbReference>
<dbReference type="Proteomes" id="UP000503308">
    <property type="component" value="Chromosome"/>
</dbReference>
<dbReference type="CDD" id="cd09019">
    <property type="entry name" value="galactose_mutarotase_like"/>
    <property type="match status" value="1"/>
</dbReference>
<dbReference type="SUPFAM" id="SSF74650">
    <property type="entry name" value="Galactose mutarotase-like"/>
    <property type="match status" value="1"/>
</dbReference>
<gene>
    <name evidence="4" type="ORF">G3256_07505</name>
</gene>
<evidence type="ECO:0000313" key="4">
    <source>
        <dbReference type="EMBL" id="QJF51013.1"/>
    </source>
</evidence>
<comment type="similarity">
    <text evidence="1">Belongs to the aldose epimerase family.</text>
</comment>
<evidence type="ECO:0000256" key="2">
    <source>
        <dbReference type="ARBA" id="ARBA00023235"/>
    </source>
</evidence>
<proteinExistence type="inferred from homology"/>
<dbReference type="GO" id="GO:0033499">
    <property type="term" value="P:galactose catabolic process via UDP-galactose, Leloir pathway"/>
    <property type="evidence" value="ECO:0007669"/>
    <property type="project" value="TreeGrafter"/>
</dbReference>
<sequence length="313" mass="33742">MITLQSRDLRATILQRGATLTGLWHCSSDRALVLGSPDASRYDGDLLYAGAIVGPLANRISGAFVTIAGQKWALPANEGANCLHNGPGGLHSLRWDTTEQSEVSVTLQADLPHGATGLPGNRRITARYRLTPDGALELILEAVTDRPTLMNPAHHPYWTLSSHGADAHSLQVNATEFTETDAENLPTGQVLPVAGTAFDFTSERRMPADRTIDVNLCLAGQTAAAPRPVAKLTGDDGMRLEIETTAPGLQVYNASGLARSDIAMHPRQRLEPFAGIALEPQGWPDAPGRPDFPSVDLHPGTPFRQHTIYRIFR</sequence>
<dbReference type="RefSeq" id="WP_169640229.1">
    <property type="nucleotide sequence ID" value="NZ_CP048788.1"/>
</dbReference>
<accession>A0A858STH4</accession>
<organism evidence="4 5">
    <name type="scientific">Roseobacter ponti</name>
    <dbReference type="NCBI Taxonomy" id="1891787"/>
    <lineage>
        <taxon>Bacteria</taxon>
        <taxon>Pseudomonadati</taxon>
        <taxon>Pseudomonadota</taxon>
        <taxon>Alphaproteobacteria</taxon>
        <taxon>Rhodobacterales</taxon>
        <taxon>Roseobacteraceae</taxon>
        <taxon>Roseobacter</taxon>
    </lineage>
</organism>
<keyword evidence="3" id="KW-0119">Carbohydrate metabolism</keyword>
<dbReference type="GO" id="GO:0006006">
    <property type="term" value="P:glucose metabolic process"/>
    <property type="evidence" value="ECO:0007669"/>
    <property type="project" value="TreeGrafter"/>
</dbReference>
<evidence type="ECO:0000256" key="1">
    <source>
        <dbReference type="ARBA" id="ARBA00006206"/>
    </source>
</evidence>
<dbReference type="PANTHER" id="PTHR10091">
    <property type="entry name" value="ALDOSE-1-EPIMERASE"/>
    <property type="match status" value="1"/>
</dbReference>